<comment type="caution">
    <text evidence="25">Lacks conserved residue(s) required for the propagation of feature annotation.</text>
</comment>
<dbReference type="Gene3D" id="3.40.50.410">
    <property type="entry name" value="von Willebrand factor, type A domain"/>
    <property type="match status" value="1"/>
</dbReference>
<dbReference type="InterPro" id="IPR043504">
    <property type="entry name" value="Peptidase_S1_PA_chymotrypsin"/>
</dbReference>
<evidence type="ECO:0000256" key="9">
    <source>
        <dbReference type="ARBA" id="ARBA00022525"/>
    </source>
</evidence>
<dbReference type="SUPFAM" id="SSF53300">
    <property type="entry name" value="vWA-like"/>
    <property type="match status" value="1"/>
</dbReference>
<dbReference type="Pfam" id="PF00092">
    <property type="entry name" value="VWA"/>
    <property type="match status" value="1"/>
</dbReference>
<feature type="domain" description="Peptidase S1" evidence="27">
    <location>
        <begin position="490"/>
        <end position="793"/>
    </location>
</feature>
<evidence type="ECO:0000256" key="24">
    <source>
        <dbReference type="ARBA" id="ARBA00093582"/>
    </source>
</evidence>
<dbReference type="PROSITE" id="PS50240">
    <property type="entry name" value="TRYPSIN_DOM"/>
    <property type="match status" value="1"/>
</dbReference>
<comment type="function">
    <text evidence="21">Serine protease component of the complement C3 and C5 convertase complexes of the alternative complement pathway. Following cleavage and activation by factor D (CFD), forms the C3 convertase together with complement C3b. As part of the C3 convertase, cleaves and activates C3 into C3a anaphylatoxin and C3b opsonin, the next components of the complement pathways. When an additional complement C3b molecule binds to the C3 convertase, forms the C5 convertase, which cleaves and activates C5 into C5a anaphylatoxin and C5b component of the membrane attack complex.</text>
</comment>
<dbReference type="GO" id="GO:0006957">
    <property type="term" value="P:complement activation, alternative pathway"/>
    <property type="evidence" value="ECO:0007669"/>
    <property type="project" value="UniProtKB-KW"/>
</dbReference>
<evidence type="ECO:0000256" key="13">
    <source>
        <dbReference type="ARBA" id="ARBA00022737"/>
    </source>
</evidence>
<dbReference type="AlphaFoldDB" id="A0A670I0P2"/>
<dbReference type="OMA" id="PQKGHEN"/>
<reference evidence="29" key="3">
    <citation type="submission" date="2025-09" db="UniProtKB">
        <authorList>
            <consortium name="Ensembl"/>
        </authorList>
    </citation>
    <scope>IDENTIFICATION</scope>
</reference>
<dbReference type="InterPro" id="IPR001254">
    <property type="entry name" value="Trypsin_dom"/>
</dbReference>
<dbReference type="Proteomes" id="UP000472272">
    <property type="component" value="Chromosome 2"/>
</dbReference>
<evidence type="ECO:0000256" key="12">
    <source>
        <dbReference type="ARBA" id="ARBA00022729"/>
    </source>
</evidence>
<dbReference type="SMART" id="SM00020">
    <property type="entry name" value="Tryp_SPc"/>
    <property type="match status" value="1"/>
</dbReference>
<evidence type="ECO:0000256" key="16">
    <source>
        <dbReference type="ARBA" id="ARBA00023157"/>
    </source>
</evidence>
<dbReference type="InterPro" id="IPR011360">
    <property type="entry name" value="Compl_C2_B"/>
</dbReference>
<dbReference type="PANTHER" id="PTHR46393">
    <property type="entry name" value="SUSHI DOMAIN-CONTAINING PROTEIN"/>
    <property type="match status" value="1"/>
</dbReference>
<feature type="disulfide bond" evidence="25">
    <location>
        <begin position="144"/>
        <end position="171"/>
    </location>
</feature>
<feature type="domain" description="Sushi" evidence="28">
    <location>
        <begin position="48"/>
        <end position="113"/>
    </location>
</feature>
<dbReference type="SUPFAM" id="SSF50494">
    <property type="entry name" value="Trypsin-like serine proteases"/>
    <property type="match status" value="1"/>
</dbReference>
<feature type="domain" description="VWFA" evidence="26">
    <location>
        <begin position="278"/>
        <end position="481"/>
    </location>
</feature>
<evidence type="ECO:0000256" key="25">
    <source>
        <dbReference type="PROSITE-ProRule" id="PRU00302"/>
    </source>
</evidence>
<dbReference type="GO" id="GO:0009986">
    <property type="term" value="C:cell surface"/>
    <property type="evidence" value="ECO:0007669"/>
    <property type="project" value="UniProtKB-SubCell"/>
</dbReference>
<keyword evidence="9" id="KW-0964">Secreted</keyword>
<dbReference type="InterPro" id="IPR000436">
    <property type="entry name" value="Sushi_SCR_CCP_dom"/>
</dbReference>
<evidence type="ECO:0000256" key="21">
    <source>
        <dbReference type="ARBA" id="ARBA00093402"/>
    </source>
</evidence>
<name>A0A670I0P2_PODMU</name>
<comment type="function">
    <text evidence="22">Precursor of the catalytic component of the C3 and C5 convertase complexes of the alternative pathway of the complement system, a cascade of proteins that leads to phagocytosis and breakdown of pathogens and signaling that strengthens the adaptive immune system. The alternative complement pathway acts as an amplification loop that enhances other complement pathways (classical, lectin and GZMK) by promoting formation of additional C3 and C5 convertases. CFB is cleaved and activated by CFD to generate Ba and Bb chains; Bb chain constituting the catalytic component of the C3 and C5 convertases.</text>
</comment>
<dbReference type="GO" id="GO:0006508">
    <property type="term" value="P:proteolysis"/>
    <property type="evidence" value="ECO:0007669"/>
    <property type="project" value="UniProtKB-KW"/>
</dbReference>
<gene>
    <name evidence="29" type="primary">CFB</name>
</gene>
<evidence type="ECO:0000256" key="22">
    <source>
        <dbReference type="ARBA" id="ARBA00093434"/>
    </source>
</evidence>
<keyword evidence="14" id="KW-0378">Hydrolase</keyword>
<dbReference type="Pfam" id="PF00089">
    <property type="entry name" value="Trypsin"/>
    <property type="match status" value="1"/>
</dbReference>
<dbReference type="EC" id="3.4.21.47" evidence="7"/>
<keyword evidence="17" id="KW-0399">Innate immunity</keyword>
<dbReference type="GO" id="GO:0009617">
    <property type="term" value="P:response to bacterium"/>
    <property type="evidence" value="ECO:0007669"/>
    <property type="project" value="TreeGrafter"/>
</dbReference>
<dbReference type="PANTHER" id="PTHR46393:SF1">
    <property type="entry name" value="COMPLEMENT FACTOR B"/>
    <property type="match status" value="1"/>
</dbReference>
<comment type="similarity">
    <text evidence="6">Belongs to the peptidase S1 family. Snake venom subfamily.</text>
</comment>
<comment type="catalytic activity">
    <reaction evidence="1">
        <text>Cleavage of Arg-|-Ser bond in complement component C3 alpha-chain to yield C3a and C3b, and Arg-|-Xaa bond in complement component C5 alpha-chain to yield C5a and C5b.</text>
        <dbReference type="EC" id="3.4.21.47"/>
    </reaction>
</comment>
<evidence type="ECO:0000256" key="7">
    <source>
        <dbReference type="ARBA" id="ARBA00011934"/>
    </source>
</evidence>
<evidence type="ECO:0000256" key="18">
    <source>
        <dbReference type="ARBA" id="ARBA00023180"/>
    </source>
</evidence>
<keyword evidence="18" id="KW-0325">Glycoprotein</keyword>
<evidence type="ECO:0000256" key="8">
    <source>
        <dbReference type="ARBA" id="ARBA00018671"/>
    </source>
</evidence>
<evidence type="ECO:0000256" key="19">
    <source>
        <dbReference type="ARBA" id="ARBA00029636"/>
    </source>
</evidence>
<evidence type="ECO:0000256" key="3">
    <source>
        <dbReference type="ARBA" id="ARBA00001946"/>
    </source>
</evidence>
<evidence type="ECO:0000256" key="11">
    <source>
        <dbReference type="ARBA" id="ARBA00022670"/>
    </source>
</evidence>
<evidence type="ECO:0000256" key="23">
    <source>
        <dbReference type="ARBA" id="ARBA00093516"/>
    </source>
</evidence>
<reference evidence="29 30" key="1">
    <citation type="journal article" date="2019" name="Proc. Natl. Acad. Sci. U.S.A.">
        <title>Regulatory changes in pterin and carotenoid genes underlie balanced color polymorphisms in the wall lizard.</title>
        <authorList>
            <person name="Andrade P."/>
            <person name="Pinho C."/>
            <person name="Perez I de Lanuza G."/>
            <person name="Afonso S."/>
            <person name="Brejcha J."/>
            <person name="Rubin C.J."/>
            <person name="Wallerman O."/>
            <person name="Pereira P."/>
            <person name="Sabatino S.J."/>
            <person name="Bellati A."/>
            <person name="Pellitteri-Rosa D."/>
            <person name="Bosakova Z."/>
            <person name="Bunikis I."/>
            <person name="Carretero M.A."/>
            <person name="Feiner N."/>
            <person name="Marsik P."/>
            <person name="Pauperio F."/>
            <person name="Salvi D."/>
            <person name="Soler L."/>
            <person name="While G.M."/>
            <person name="Uller T."/>
            <person name="Font E."/>
            <person name="Andersson L."/>
            <person name="Carneiro M."/>
        </authorList>
    </citation>
    <scope>NUCLEOTIDE SEQUENCE</scope>
</reference>
<dbReference type="GeneTree" id="ENSGT00940000158605"/>
<keyword evidence="13" id="KW-0677">Repeat</keyword>
<keyword evidence="15" id="KW-0720">Serine protease</keyword>
<reference evidence="29" key="2">
    <citation type="submission" date="2025-08" db="UniProtKB">
        <authorList>
            <consortium name="Ensembl"/>
        </authorList>
    </citation>
    <scope>IDENTIFICATION</scope>
</reference>
<dbReference type="SMART" id="SM00032">
    <property type="entry name" value="CCP"/>
    <property type="match status" value="3"/>
</dbReference>
<evidence type="ECO:0000256" key="10">
    <source>
        <dbReference type="ARBA" id="ARBA00022659"/>
    </source>
</evidence>
<keyword evidence="17" id="KW-0391">Immunity</keyword>
<dbReference type="GO" id="GO:0106139">
    <property type="term" value="C:symbiont cell surface"/>
    <property type="evidence" value="ECO:0007669"/>
    <property type="project" value="Ensembl"/>
</dbReference>
<dbReference type="GO" id="GO:0070062">
    <property type="term" value="C:extracellular exosome"/>
    <property type="evidence" value="ECO:0007669"/>
    <property type="project" value="TreeGrafter"/>
</dbReference>
<feature type="domain" description="Sushi" evidence="28">
    <location>
        <begin position="114"/>
        <end position="173"/>
    </location>
</feature>
<keyword evidence="11" id="KW-0645">Protease</keyword>
<keyword evidence="12" id="KW-0732">Signal</keyword>
<evidence type="ECO:0000256" key="15">
    <source>
        <dbReference type="ARBA" id="ARBA00022825"/>
    </source>
</evidence>
<protein>
    <recommendedName>
        <fullName evidence="8">Complement factor B</fullName>
        <ecNumber evidence="7">3.4.21.47</ecNumber>
    </recommendedName>
    <alternativeName>
        <fullName evidence="19">C3/C5 convertase</fullName>
    </alternativeName>
</protein>
<evidence type="ECO:0000313" key="29">
    <source>
        <dbReference type="Ensembl" id="ENSPMRP00000004992.1"/>
    </source>
</evidence>
<evidence type="ECO:0000259" key="26">
    <source>
        <dbReference type="PROSITE" id="PS50234"/>
    </source>
</evidence>
<evidence type="ECO:0000259" key="27">
    <source>
        <dbReference type="PROSITE" id="PS50240"/>
    </source>
</evidence>
<evidence type="ECO:0000256" key="14">
    <source>
        <dbReference type="ARBA" id="ARBA00022801"/>
    </source>
</evidence>
<dbReference type="Ensembl" id="ENSPMRT00000005321.1">
    <property type="protein sequence ID" value="ENSPMRP00000004992.1"/>
    <property type="gene ID" value="ENSPMRG00000003404.1"/>
</dbReference>
<keyword evidence="16 25" id="KW-1015">Disulfide bond</keyword>
<sequence length="800" mass="90230">MLRNLSQLEQCLHFDAHKQVVWAVSGDLNLSFFLTFCFFPFPSDAADNACDPQTAEIAGGQYTVLENGTVLKYECPDGKYPYPTDYRFCQYDGTWSPMQNALKSRVSKASCRNITCSRPLDFENGLYEPRQRSYNVGQELRFECYQGYTLRGSRNRTCLPNGKWSGETTICDDGAGHCPNPGIPIGAQKDGTQYRIEDRVHYSCDRGLSFVGSKERICQESGAWSGSEPECRNPFTFDTPEEVSSKFISSLTEVVESADSNRNIWKRKIKIEVDGSMNIYIVLDASRSIGQPTFRKARDAIIKFIEKISSYDTFPRYGIVTFATHSKEVLSTTNPKSNDASWVIEQLEALKYNEHKLKPGTNIYKGLDAVYKMMINQQEDQLREGLDPAPIATTTRHVILLLTDGDYNMGGTPVPVIGRIKEFLNIPGQPTRNDFLDVYIFGIGSMVAIENVNALASQKPGERHVFKLKDYDEVRDAFEEMIDESQVLSMCGLAKEHTQARDQEKNPWHVTISIRRTGRGFEHCKGALVSEYYVLTAAHCFTIVDRAEEIQVTLGENQRFEVAAVRSHPLYQIGKLKDRGIPEFYDYDVALVKLSKKSGLEPGQPIRWPICLPCTAGTTRALRKPHPQTTCRNHEELLLTIGNVPSFFVTDCKHEDQQAKGLSRRTVKIRNSEKKIGCEADAKKASQYVNVTDVSQVVTERFLCTGGADPEVDPNTCKGEEQHLLLGHPRNHNRGCLCGLVGVISWGVVDVCRNRKLPVCETGRNRHEGSPAYARDFHINLFKILPWLKEELRDEGLDFL</sequence>
<keyword evidence="10 25" id="KW-0768">Sushi</keyword>
<dbReference type="SMART" id="SM00327">
    <property type="entry name" value="VWA"/>
    <property type="match status" value="1"/>
</dbReference>
<evidence type="ECO:0000256" key="17">
    <source>
        <dbReference type="ARBA" id="ARBA00023162"/>
    </source>
</evidence>
<evidence type="ECO:0000256" key="5">
    <source>
        <dbReference type="ARBA" id="ARBA00004613"/>
    </source>
</evidence>
<dbReference type="InterPro" id="IPR018114">
    <property type="entry name" value="TRYPSIN_HIS"/>
</dbReference>
<dbReference type="InterPro" id="IPR036465">
    <property type="entry name" value="vWFA_dom_sf"/>
</dbReference>
<dbReference type="Pfam" id="PF00084">
    <property type="entry name" value="Sushi"/>
    <property type="match status" value="2"/>
</dbReference>
<evidence type="ECO:0000256" key="2">
    <source>
        <dbReference type="ARBA" id="ARBA00001936"/>
    </source>
</evidence>
<comment type="cofactor">
    <cofactor evidence="3">
        <name>Mg(2+)</name>
        <dbReference type="ChEBI" id="CHEBI:18420"/>
    </cofactor>
</comment>
<dbReference type="Gene3D" id="2.10.70.10">
    <property type="entry name" value="Complement Module, domain 1"/>
    <property type="match status" value="3"/>
</dbReference>
<evidence type="ECO:0000256" key="1">
    <source>
        <dbReference type="ARBA" id="ARBA00000061"/>
    </source>
</evidence>
<evidence type="ECO:0000259" key="28">
    <source>
        <dbReference type="PROSITE" id="PS50923"/>
    </source>
</evidence>
<comment type="subunit">
    <text evidence="23">Monomer. Interacts with complement C3b; this interaction is dependent on the presence of Mg(2+).</text>
</comment>
<dbReference type="CDD" id="cd00033">
    <property type="entry name" value="CCP"/>
    <property type="match status" value="3"/>
</dbReference>
<comment type="subunit">
    <text evidence="24">Catalytic component of the C3 convertase of the alternative complement pathway, also named C3bBb, composed of complement factor B Bb and complement C3b. Catalytic component of the C5 convertase of the alternative complement pathway, also named C3bBb3b, composed of complement factor B Bb and additional molecules of complement C3b. Interacts to CFP; this interaction contributes to the stabilization of the active C3-convertase enzyme complex.</text>
</comment>
<evidence type="ECO:0000256" key="4">
    <source>
        <dbReference type="ARBA" id="ARBA00004241"/>
    </source>
</evidence>
<accession>A0A670I0P2</accession>
<organism evidence="29 30">
    <name type="scientific">Podarcis muralis</name>
    <name type="common">Wall lizard</name>
    <name type="synonym">Lacerta muralis</name>
    <dbReference type="NCBI Taxonomy" id="64176"/>
    <lineage>
        <taxon>Eukaryota</taxon>
        <taxon>Metazoa</taxon>
        <taxon>Chordata</taxon>
        <taxon>Craniata</taxon>
        <taxon>Vertebrata</taxon>
        <taxon>Euteleostomi</taxon>
        <taxon>Lepidosauria</taxon>
        <taxon>Squamata</taxon>
        <taxon>Bifurcata</taxon>
        <taxon>Unidentata</taxon>
        <taxon>Episquamata</taxon>
        <taxon>Laterata</taxon>
        <taxon>Lacertibaenia</taxon>
        <taxon>Lacertidae</taxon>
        <taxon>Podarcis</taxon>
    </lineage>
</organism>
<proteinExistence type="inferred from homology"/>
<dbReference type="PIRSF" id="PIRSF001154">
    <property type="entry name" value="Compl_C2_B"/>
    <property type="match status" value="1"/>
</dbReference>
<dbReference type="InterPro" id="IPR035976">
    <property type="entry name" value="Sushi/SCR/CCP_sf"/>
</dbReference>
<keyword evidence="30" id="KW-1185">Reference proteome</keyword>
<dbReference type="InterPro" id="IPR009003">
    <property type="entry name" value="Peptidase_S1_PA"/>
</dbReference>
<comment type="subcellular location">
    <subcellularLocation>
        <location evidence="4">Cell surface</location>
    </subcellularLocation>
    <subcellularLocation>
        <location evidence="5">Secreted</location>
    </subcellularLocation>
</comment>
<feature type="domain" description="Sushi" evidence="28">
    <location>
        <begin position="176"/>
        <end position="233"/>
    </location>
</feature>
<dbReference type="PROSITE" id="PS50923">
    <property type="entry name" value="SUSHI"/>
    <property type="match status" value="3"/>
</dbReference>
<dbReference type="PROSITE" id="PS00134">
    <property type="entry name" value="TRYPSIN_HIS"/>
    <property type="match status" value="1"/>
</dbReference>
<dbReference type="InterPro" id="IPR002035">
    <property type="entry name" value="VWF_A"/>
</dbReference>
<dbReference type="GO" id="GO:0004252">
    <property type="term" value="F:serine-type endopeptidase activity"/>
    <property type="evidence" value="ECO:0007669"/>
    <property type="project" value="UniProtKB-EC"/>
</dbReference>
<comment type="cofactor">
    <cofactor evidence="2">
        <name>Mn(2+)</name>
        <dbReference type="ChEBI" id="CHEBI:29035"/>
    </cofactor>
</comment>
<evidence type="ECO:0000256" key="6">
    <source>
        <dbReference type="ARBA" id="ARBA00009228"/>
    </source>
</evidence>
<feature type="disulfide bond" evidence="25">
    <location>
        <begin position="204"/>
        <end position="231"/>
    </location>
</feature>
<dbReference type="PROSITE" id="PS50234">
    <property type="entry name" value="VWFA"/>
    <property type="match status" value="1"/>
</dbReference>
<dbReference type="SUPFAM" id="SSF57535">
    <property type="entry name" value="Complement control module/SCR domain"/>
    <property type="match status" value="3"/>
</dbReference>
<evidence type="ECO:0000256" key="20">
    <source>
        <dbReference type="ARBA" id="ARBA00093327"/>
    </source>
</evidence>
<comment type="function">
    <text evidence="20">Involved in proliferation and differentiation of preactivated B-lymphocytes, rapid spreading of peripheral blood monocytes, stimulation of lymphocyte blastogenesis and lysis of erythrocytes.</text>
</comment>
<keyword evidence="17" id="KW-0179">Complement alternate pathway</keyword>
<dbReference type="FunFam" id="2.10.70.10:FF:000019">
    <property type="entry name" value="Complement factor b,-like"/>
    <property type="match status" value="2"/>
</dbReference>
<dbReference type="Gene3D" id="2.40.10.10">
    <property type="entry name" value="Trypsin-like serine proteases"/>
    <property type="match status" value="2"/>
</dbReference>
<evidence type="ECO:0000313" key="30">
    <source>
        <dbReference type="Proteomes" id="UP000472272"/>
    </source>
</evidence>